<dbReference type="AlphaFoldDB" id="A0A699H3T9"/>
<proteinExistence type="predicted"/>
<dbReference type="InterPro" id="IPR001878">
    <property type="entry name" value="Znf_CCHC"/>
</dbReference>
<keyword evidence="1" id="KW-0862">Zinc</keyword>
<dbReference type="Gene3D" id="4.10.60.10">
    <property type="entry name" value="Zinc finger, CCHC-type"/>
    <property type="match status" value="1"/>
</dbReference>
<dbReference type="EMBL" id="BKCJ010081510">
    <property type="protein sequence ID" value="GEW94313.1"/>
    <property type="molecule type" value="Genomic_DNA"/>
</dbReference>
<feature type="domain" description="CCHC-type" evidence="3">
    <location>
        <begin position="326"/>
        <end position="341"/>
    </location>
</feature>
<evidence type="ECO:0000313" key="4">
    <source>
        <dbReference type="EMBL" id="GEW94313.1"/>
    </source>
</evidence>
<feature type="non-terminal residue" evidence="4">
    <location>
        <position position="565"/>
    </location>
</feature>
<dbReference type="SMART" id="SM00343">
    <property type="entry name" value="ZnF_C2HC"/>
    <property type="match status" value="1"/>
</dbReference>
<comment type="caution">
    <text evidence="4">The sequence shown here is derived from an EMBL/GenBank/DDBJ whole genome shotgun (WGS) entry which is preliminary data.</text>
</comment>
<gene>
    <name evidence="4" type="ORF">Tci_266289</name>
</gene>
<dbReference type="PROSITE" id="PS50158">
    <property type="entry name" value="ZF_CCHC"/>
    <property type="match status" value="1"/>
</dbReference>
<feature type="compositionally biased region" description="Low complexity" evidence="2">
    <location>
        <begin position="269"/>
        <end position="281"/>
    </location>
</feature>
<sequence>MDSIIPLGQKNTLAEYMILSGADNRPPMLDKDLYDSWKSIMELNMQNREHRRMILESVEHDPLIWPTFKENGMTKTKKYAELYAAEKIQADYDMKVTNIILQDLGLAVLLFSPRDDPIACLNKAIVTLKILSRTRKPNGEALRKCILNGLYKPTTVLVQAVAATDDSPVILEHTTVETPNMSSANKAHFESKKESIHLILTRIGDEIYSTVDACQTAQEMCEAIERLQQGESFNIQDVKTNLFRNSRDKDMQKNLALITKYFKKIYKPTNNNLRTSSNSRNKNVDTTPRYKNDNQSGQFGNQRTVNVVGAKENVGSPVVQQSGIHCFNCKEFGHFAKECRKPKRVKDSAYHKEKMLLCKQAEKSVPLQAEQYDWLEDMDEEIDEQELEAHYSYMAKIQEVPTADTCTDSKPLKQVQNDTGYNVFANDLQHSEQSESISNTCIVETDGSNVIPDSPVMCDDDIQNDHNDVKSDDERVALANLIANLKLDVDENKKIQKQLKKANTTLAQELKECKTILAETSKTLGESISIQDRCLVALKNKQTEFEKYKAFNVGQLALKDIEIKE</sequence>
<keyword evidence="1" id="KW-0863">Zinc-finger</keyword>
<reference evidence="4" key="1">
    <citation type="journal article" date="2019" name="Sci. Rep.">
        <title>Draft genome of Tanacetum cinerariifolium, the natural source of mosquito coil.</title>
        <authorList>
            <person name="Yamashiro T."/>
            <person name="Shiraishi A."/>
            <person name="Satake H."/>
            <person name="Nakayama K."/>
        </authorList>
    </citation>
    <scope>NUCLEOTIDE SEQUENCE</scope>
</reference>
<evidence type="ECO:0000259" key="3">
    <source>
        <dbReference type="PROSITE" id="PS50158"/>
    </source>
</evidence>
<name>A0A699H3T9_TANCI</name>
<dbReference type="GO" id="GO:0003676">
    <property type="term" value="F:nucleic acid binding"/>
    <property type="evidence" value="ECO:0007669"/>
    <property type="project" value="InterPro"/>
</dbReference>
<protein>
    <recommendedName>
        <fullName evidence="3">CCHC-type domain-containing protein</fullName>
    </recommendedName>
</protein>
<keyword evidence="1" id="KW-0479">Metal-binding</keyword>
<evidence type="ECO:0000256" key="2">
    <source>
        <dbReference type="SAM" id="MobiDB-lite"/>
    </source>
</evidence>
<dbReference type="GO" id="GO:0008270">
    <property type="term" value="F:zinc ion binding"/>
    <property type="evidence" value="ECO:0007669"/>
    <property type="project" value="UniProtKB-KW"/>
</dbReference>
<accession>A0A699H3T9</accession>
<evidence type="ECO:0000256" key="1">
    <source>
        <dbReference type="PROSITE-ProRule" id="PRU00047"/>
    </source>
</evidence>
<feature type="region of interest" description="Disordered" evidence="2">
    <location>
        <begin position="269"/>
        <end position="300"/>
    </location>
</feature>
<dbReference type="SUPFAM" id="SSF57756">
    <property type="entry name" value="Retrovirus zinc finger-like domains"/>
    <property type="match status" value="1"/>
</dbReference>
<dbReference type="Pfam" id="PF00098">
    <property type="entry name" value="zf-CCHC"/>
    <property type="match status" value="1"/>
</dbReference>
<organism evidence="4">
    <name type="scientific">Tanacetum cinerariifolium</name>
    <name type="common">Dalmatian daisy</name>
    <name type="synonym">Chrysanthemum cinerariifolium</name>
    <dbReference type="NCBI Taxonomy" id="118510"/>
    <lineage>
        <taxon>Eukaryota</taxon>
        <taxon>Viridiplantae</taxon>
        <taxon>Streptophyta</taxon>
        <taxon>Embryophyta</taxon>
        <taxon>Tracheophyta</taxon>
        <taxon>Spermatophyta</taxon>
        <taxon>Magnoliopsida</taxon>
        <taxon>eudicotyledons</taxon>
        <taxon>Gunneridae</taxon>
        <taxon>Pentapetalae</taxon>
        <taxon>asterids</taxon>
        <taxon>campanulids</taxon>
        <taxon>Asterales</taxon>
        <taxon>Asteraceae</taxon>
        <taxon>Asteroideae</taxon>
        <taxon>Anthemideae</taxon>
        <taxon>Anthemidinae</taxon>
        <taxon>Tanacetum</taxon>
    </lineage>
</organism>
<dbReference type="InterPro" id="IPR036875">
    <property type="entry name" value="Znf_CCHC_sf"/>
</dbReference>